<dbReference type="AlphaFoldDB" id="X0XTP8"/>
<comment type="caution">
    <text evidence="1">The sequence shown here is derived from an EMBL/GenBank/DDBJ whole genome shotgun (WGS) entry which is preliminary data.</text>
</comment>
<accession>X0XTP8</accession>
<organism evidence="1">
    <name type="scientific">marine sediment metagenome</name>
    <dbReference type="NCBI Taxonomy" id="412755"/>
    <lineage>
        <taxon>unclassified sequences</taxon>
        <taxon>metagenomes</taxon>
        <taxon>ecological metagenomes</taxon>
    </lineage>
</organism>
<reference evidence="1" key="1">
    <citation type="journal article" date="2014" name="Front. Microbiol.">
        <title>High frequency of phylogenetically diverse reductive dehalogenase-homologous genes in deep subseafloor sedimentary metagenomes.</title>
        <authorList>
            <person name="Kawai M."/>
            <person name="Futagami T."/>
            <person name="Toyoda A."/>
            <person name="Takaki Y."/>
            <person name="Nishi S."/>
            <person name="Hori S."/>
            <person name="Arai W."/>
            <person name="Tsubouchi T."/>
            <person name="Morono Y."/>
            <person name="Uchiyama I."/>
            <person name="Ito T."/>
            <person name="Fujiyama A."/>
            <person name="Inagaki F."/>
            <person name="Takami H."/>
        </authorList>
    </citation>
    <scope>NUCLEOTIDE SEQUENCE</scope>
    <source>
        <strain evidence="1">Expedition CK06-06</strain>
    </source>
</reference>
<sequence>RLVEENYSYQKGVEVLEKVLLRLVQGNNRQAANT</sequence>
<name>X0XTP8_9ZZZZ</name>
<dbReference type="EMBL" id="BARS01054204">
    <property type="protein sequence ID" value="GAG46599.1"/>
    <property type="molecule type" value="Genomic_DNA"/>
</dbReference>
<evidence type="ECO:0000313" key="1">
    <source>
        <dbReference type="EMBL" id="GAG46599.1"/>
    </source>
</evidence>
<protein>
    <submittedName>
        <fullName evidence="1">Uncharacterized protein</fullName>
    </submittedName>
</protein>
<feature type="non-terminal residue" evidence="1">
    <location>
        <position position="1"/>
    </location>
</feature>
<proteinExistence type="predicted"/>
<gene>
    <name evidence="1" type="ORF">S01H1_80291</name>
</gene>